<protein>
    <recommendedName>
        <fullName evidence="2">Glucose/Sorbosone dehydrogenase domain-containing protein</fullName>
    </recommendedName>
</protein>
<dbReference type="Gene3D" id="2.120.10.30">
    <property type="entry name" value="TolB, C-terminal domain"/>
    <property type="match status" value="1"/>
</dbReference>
<dbReference type="Proteomes" id="UP000824681">
    <property type="component" value="Chromosome"/>
</dbReference>
<dbReference type="Pfam" id="PF07995">
    <property type="entry name" value="GSDH"/>
    <property type="match status" value="1"/>
</dbReference>
<dbReference type="InterPro" id="IPR012938">
    <property type="entry name" value="Glc/Sorbosone_DH"/>
</dbReference>
<sequence>MPGGTAPRWGTAGASDDPCPTPPGATGDGCLVTGRLSVVSPTGAETPLITDWCQQHPSHSVGDLRFGPDGALYASAGDGASLNFADYGQDNLTGSDVTPDNPCGDPPSPVGTALSPPSAEGGALRSQDVRTNGDPAGLDGSLIRINPDTGAAAAGNPGAASPDPNAARVVAHGLRNPFRMAVRPGTSEIWLGEVGWNTVEEINRVVNPTAGVTNFGWPCYEGPGRQGGYDNLDLTLCESLYAAGAAAHTAPYSTQAARPTR</sequence>
<keyword evidence="4" id="KW-1185">Reference proteome</keyword>
<dbReference type="EMBL" id="CP068985">
    <property type="protein sequence ID" value="QYC38011.1"/>
    <property type="molecule type" value="Genomic_DNA"/>
</dbReference>
<evidence type="ECO:0000256" key="1">
    <source>
        <dbReference type="SAM" id="MobiDB-lite"/>
    </source>
</evidence>
<feature type="domain" description="Glucose/Sorbosone dehydrogenase" evidence="2">
    <location>
        <begin position="133"/>
        <end position="221"/>
    </location>
</feature>
<dbReference type="SUPFAM" id="SSF50952">
    <property type="entry name" value="Soluble quinoprotein glucose dehydrogenase"/>
    <property type="match status" value="1"/>
</dbReference>
<proteinExistence type="predicted"/>
<feature type="region of interest" description="Disordered" evidence="1">
    <location>
        <begin position="91"/>
        <end position="164"/>
    </location>
</feature>
<feature type="region of interest" description="Disordered" evidence="1">
    <location>
        <begin position="1"/>
        <end position="26"/>
    </location>
</feature>
<name>A0ABX8TTG2_9ACTN</name>
<organism evidence="3 4">
    <name type="scientific">Nonomuraea coxensis DSM 45129</name>
    <dbReference type="NCBI Taxonomy" id="1122611"/>
    <lineage>
        <taxon>Bacteria</taxon>
        <taxon>Bacillati</taxon>
        <taxon>Actinomycetota</taxon>
        <taxon>Actinomycetes</taxon>
        <taxon>Streptosporangiales</taxon>
        <taxon>Streptosporangiaceae</taxon>
        <taxon>Nonomuraea</taxon>
    </lineage>
</organism>
<gene>
    <name evidence="3" type="ORF">Nocox_01890</name>
</gene>
<dbReference type="InterPro" id="IPR011042">
    <property type="entry name" value="6-blade_b-propeller_TolB-like"/>
</dbReference>
<feature type="compositionally biased region" description="Low complexity" evidence="1">
    <location>
        <begin position="146"/>
        <end position="164"/>
    </location>
</feature>
<dbReference type="InterPro" id="IPR011041">
    <property type="entry name" value="Quinoprot_gluc/sorb_DH_b-prop"/>
</dbReference>
<evidence type="ECO:0000313" key="3">
    <source>
        <dbReference type="EMBL" id="QYC38011.1"/>
    </source>
</evidence>
<dbReference type="PANTHER" id="PTHR19328">
    <property type="entry name" value="HEDGEHOG-INTERACTING PROTEIN"/>
    <property type="match status" value="1"/>
</dbReference>
<accession>A0ABX8TTG2</accession>
<reference evidence="3 4" key="1">
    <citation type="journal article" date="2021" name="ACS Chem. Biol.">
        <title>Genomic-Led Discovery of a Novel Glycopeptide Antibiotic by Nonomuraea coxensis DSM 45129.</title>
        <authorList>
            <person name="Yushchuk O."/>
            <person name="Vior N.M."/>
            <person name="Andreo-Vidal A."/>
            <person name="Berini F."/>
            <person name="Ruckert C."/>
            <person name="Busche T."/>
            <person name="Binda E."/>
            <person name="Kalinowski J."/>
            <person name="Truman A.W."/>
            <person name="Marinelli F."/>
        </authorList>
    </citation>
    <scope>NUCLEOTIDE SEQUENCE [LARGE SCALE GENOMIC DNA]</scope>
    <source>
        <strain evidence="3 4">DSM 45129</strain>
    </source>
</reference>
<evidence type="ECO:0000259" key="2">
    <source>
        <dbReference type="Pfam" id="PF07995"/>
    </source>
</evidence>
<dbReference type="PANTHER" id="PTHR19328:SF13">
    <property type="entry name" value="HIPL1 PROTEIN"/>
    <property type="match status" value="1"/>
</dbReference>
<evidence type="ECO:0000313" key="4">
    <source>
        <dbReference type="Proteomes" id="UP000824681"/>
    </source>
</evidence>
<dbReference type="RefSeq" id="WP_020542614.1">
    <property type="nucleotide sequence ID" value="NZ_CP068985.1"/>
</dbReference>